<evidence type="ECO:0000256" key="4">
    <source>
        <dbReference type="ARBA" id="ARBA00007931"/>
    </source>
</evidence>
<dbReference type="EMBL" id="FZOG01000005">
    <property type="protein sequence ID" value="SNS87574.1"/>
    <property type="molecule type" value="Genomic_DNA"/>
</dbReference>
<evidence type="ECO:0000256" key="2">
    <source>
        <dbReference type="ARBA" id="ARBA00004141"/>
    </source>
</evidence>
<accession>A0A239I5G4</accession>
<evidence type="ECO:0000259" key="10">
    <source>
        <dbReference type="Pfam" id="PF02163"/>
    </source>
</evidence>
<keyword evidence="8 9" id="KW-0472">Membrane</keyword>
<dbReference type="RefSeq" id="WP_089360806.1">
    <property type="nucleotide sequence ID" value="NZ_FZOG01000005.1"/>
</dbReference>
<dbReference type="Pfam" id="PF02163">
    <property type="entry name" value="Peptidase_M50"/>
    <property type="match status" value="1"/>
</dbReference>
<comment type="subcellular location">
    <subcellularLocation>
        <location evidence="3">Cell envelope</location>
    </subcellularLocation>
    <subcellularLocation>
        <location evidence="2">Membrane</location>
        <topology evidence="2">Multi-pass membrane protein</topology>
    </subcellularLocation>
</comment>
<dbReference type="Proteomes" id="UP000242915">
    <property type="component" value="Unassembled WGS sequence"/>
</dbReference>
<evidence type="ECO:0000256" key="8">
    <source>
        <dbReference type="ARBA" id="ARBA00023136"/>
    </source>
</evidence>
<reference evidence="12" key="1">
    <citation type="submission" date="2017-06" db="EMBL/GenBank/DDBJ databases">
        <authorList>
            <person name="Varghese N."/>
            <person name="Submissions S."/>
        </authorList>
    </citation>
    <scope>NUCLEOTIDE SEQUENCE [LARGE SCALE GENOMIC DNA]</scope>
    <source>
        <strain evidence="12">CIP 108523</strain>
    </source>
</reference>
<keyword evidence="11" id="KW-0378">Hydrolase</keyword>
<feature type="transmembrane region" description="Helical" evidence="9">
    <location>
        <begin position="152"/>
        <end position="169"/>
    </location>
</feature>
<dbReference type="InterPro" id="IPR050465">
    <property type="entry name" value="UPF0194_transport"/>
</dbReference>
<keyword evidence="6 9" id="KW-1133">Transmembrane helix</keyword>
<feature type="domain" description="Peptidase M50" evidence="10">
    <location>
        <begin position="188"/>
        <end position="266"/>
    </location>
</feature>
<sequence length="698" mass="78912">MIDPTELPLPPLREDLRLSEAAITDSGEPSWVIEDTVINRYYQIGWLEFECLLRWGQTPKQISTQIAEQTALQPDAEQVVEFSQFLEQNQLLRPNMQATDRLSQRSEGNSGLSWKWWLHHYLFFRIPLLRPQQHLRAINHAFGWLLNRKTGLVILMLSLMGIVMVMHQWDTFTHDVVESFSMEGLLGFAMALIVGKTLHELGHALVATRLGLRVAHMGVAFVVLWPMLYTDTGESWRLPRSSQRLAIASAGIITELSLAGLATLGWALCDPGPLRNALLYLATTGWILSLALNASPFMRFDGYFILSDILDFPNLHERSSAQARIFLRRSLLGLDEPWPEVFSAGKRRALIVFAFITWMYRLILFLGIAVAVYLLFFKLLGIFLFIVELSWFIFMPIWRELKHWWQNRSEVRRGRRYGLVTILAAAILLLALPWHSQIHIHGVARAEQQVQVFSPYPAHIQRIHPEGKVSAGDKLAILDQPDIASKLRQSETSMRNIESQLTGLQADSSGLGLQAATRQRLWVELEQARSAQSEIDRLVLKAPFDGQWLDINPDWKAGQWISNKEPIGVLIATDRWQADGYVQQDEVHRLSIGDPVRFYAKGQPTPVPGKVIAIGSTRSSQLANPMLASRFGGPLPTRQDSNDLAPTESLFHVLIQLDKAPLGQHETLGDIQVEGARRSLLAEGITHLFAVLLRESGF</sequence>
<dbReference type="InterPro" id="IPR008915">
    <property type="entry name" value="Peptidase_M50"/>
</dbReference>
<evidence type="ECO:0000313" key="11">
    <source>
        <dbReference type="EMBL" id="SNS87574.1"/>
    </source>
</evidence>
<organism evidence="11 12">
    <name type="scientific">Pseudomonas segetis</name>
    <dbReference type="NCBI Taxonomy" id="298908"/>
    <lineage>
        <taxon>Bacteria</taxon>
        <taxon>Pseudomonadati</taxon>
        <taxon>Pseudomonadota</taxon>
        <taxon>Gammaproteobacteria</taxon>
        <taxon>Pseudomonadales</taxon>
        <taxon>Pseudomonadaceae</taxon>
        <taxon>Pseudomonas</taxon>
    </lineage>
</organism>
<evidence type="ECO:0000313" key="12">
    <source>
        <dbReference type="Proteomes" id="UP000242915"/>
    </source>
</evidence>
<feature type="transmembrane region" description="Helical" evidence="9">
    <location>
        <begin position="210"/>
        <end position="228"/>
    </location>
</feature>
<keyword evidence="5 9" id="KW-0812">Transmembrane</keyword>
<name>A0A239I5G4_9PSED</name>
<keyword evidence="12" id="KW-1185">Reference proteome</keyword>
<dbReference type="GO" id="GO:0006508">
    <property type="term" value="P:proteolysis"/>
    <property type="evidence" value="ECO:0007669"/>
    <property type="project" value="UniProtKB-KW"/>
</dbReference>
<feature type="transmembrane region" description="Helical" evidence="9">
    <location>
        <begin position="181"/>
        <end position="198"/>
    </location>
</feature>
<dbReference type="PANTHER" id="PTHR32347">
    <property type="entry name" value="EFFLUX SYSTEM COMPONENT YKNX-RELATED"/>
    <property type="match status" value="1"/>
</dbReference>
<keyword evidence="11" id="KW-0482">Metalloprotease</keyword>
<keyword evidence="7" id="KW-0175">Coiled coil</keyword>
<feature type="transmembrane region" description="Helical" evidence="9">
    <location>
        <begin position="248"/>
        <end position="269"/>
    </location>
</feature>
<proteinExistence type="inferred from homology"/>
<keyword evidence="11" id="KW-0645">Protease</keyword>
<dbReference type="AlphaFoldDB" id="A0A239I5G4"/>
<comment type="similarity">
    <text evidence="4">Belongs to the peptidase M50B family.</text>
</comment>
<dbReference type="GO" id="GO:0016020">
    <property type="term" value="C:membrane"/>
    <property type="evidence" value="ECO:0007669"/>
    <property type="project" value="UniProtKB-SubCell"/>
</dbReference>
<evidence type="ECO:0000256" key="3">
    <source>
        <dbReference type="ARBA" id="ARBA00004196"/>
    </source>
</evidence>
<dbReference type="GO" id="GO:0030313">
    <property type="term" value="C:cell envelope"/>
    <property type="evidence" value="ECO:0007669"/>
    <property type="project" value="UniProtKB-SubCell"/>
</dbReference>
<evidence type="ECO:0000256" key="6">
    <source>
        <dbReference type="ARBA" id="ARBA00022989"/>
    </source>
</evidence>
<feature type="transmembrane region" description="Helical" evidence="9">
    <location>
        <begin position="417"/>
        <end position="435"/>
    </location>
</feature>
<comment type="cofactor">
    <cofactor evidence="1">
        <name>Zn(2+)</name>
        <dbReference type="ChEBI" id="CHEBI:29105"/>
    </cofactor>
</comment>
<protein>
    <submittedName>
        <fullName evidence="11">Putative peptide zinc metalloprotease protein</fullName>
    </submittedName>
</protein>
<evidence type="ECO:0000256" key="7">
    <source>
        <dbReference type="ARBA" id="ARBA00023054"/>
    </source>
</evidence>
<dbReference type="GO" id="GO:0008237">
    <property type="term" value="F:metallopeptidase activity"/>
    <property type="evidence" value="ECO:0007669"/>
    <property type="project" value="UniProtKB-KW"/>
</dbReference>
<evidence type="ECO:0000256" key="1">
    <source>
        <dbReference type="ARBA" id="ARBA00001947"/>
    </source>
</evidence>
<feature type="transmembrane region" description="Helical" evidence="9">
    <location>
        <begin position="379"/>
        <end position="397"/>
    </location>
</feature>
<evidence type="ECO:0000256" key="5">
    <source>
        <dbReference type="ARBA" id="ARBA00022692"/>
    </source>
</evidence>
<feature type="transmembrane region" description="Helical" evidence="9">
    <location>
        <begin position="350"/>
        <end position="373"/>
    </location>
</feature>
<gene>
    <name evidence="11" type="ORF">SAMN05216255_3710</name>
</gene>
<evidence type="ECO:0000256" key="9">
    <source>
        <dbReference type="SAM" id="Phobius"/>
    </source>
</evidence>